<accession>A0A7S3GUM0</accession>
<gene>
    <name evidence="2" type="ORF">SELO1098_LOCUS5628</name>
</gene>
<name>A0A7S3GUM0_9STRA</name>
<dbReference type="GO" id="GO:0032456">
    <property type="term" value="P:endocytic recycling"/>
    <property type="evidence" value="ECO:0007669"/>
    <property type="project" value="InterPro"/>
</dbReference>
<reference evidence="2" key="1">
    <citation type="submission" date="2021-01" db="EMBL/GenBank/DDBJ databases">
        <authorList>
            <person name="Corre E."/>
            <person name="Pelletier E."/>
            <person name="Niang G."/>
            <person name="Scheremetjew M."/>
            <person name="Finn R."/>
            <person name="Kale V."/>
            <person name="Holt S."/>
            <person name="Cochrane G."/>
            <person name="Meng A."/>
            <person name="Brown T."/>
            <person name="Cohen L."/>
        </authorList>
    </citation>
    <scope>NUCLEOTIDE SEQUENCE</scope>
    <source>
        <strain evidence="2">CCAP 955/1</strain>
    </source>
</reference>
<dbReference type="AlphaFoldDB" id="A0A7S3GUM0"/>
<feature type="domain" description="Syndetin C-terminal" evidence="1">
    <location>
        <begin position="12"/>
        <end position="126"/>
    </location>
</feature>
<sequence length="172" mass="19566">MTEQFAESSPLLREQVWLEICEAAFDVCLEGYSKVRKCSVEGRSSMTTDTMALHDALNTIHLCRPPRGKHYIDNFLRSAMLSEEELLAWVRDNWESYAYRHVHGLLTQVLFSMLNSKKLKDAVAMIDGLYELKDSESTSTLSGLLSQTDGTFSRFSSQFRRPTMMSMGGMMS</sequence>
<dbReference type="InterPro" id="IPR040047">
    <property type="entry name" value="VPS50"/>
</dbReference>
<evidence type="ECO:0000313" key="2">
    <source>
        <dbReference type="EMBL" id="CAE0276798.1"/>
    </source>
</evidence>
<dbReference type="GO" id="GO:1990745">
    <property type="term" value="C:EARP complex"/>
    <property type="evidence" value="ECO:0007669"/>
    <property type="project" value="InterPro"/>
</dbReference>
<dbReference type="Pfam" id="PF10474">
    <property type="entry name" value="Syndetin_C"/>
    <property type="match status" value="1"/>
</dbReference>
<organism evidence="2">
    <name type="scientific">Spumella elongata</name>
    <dbReference type="NCBI Taxonomy" id="89044"/>
    <lineage>
        <taxon>Eukaryota</taxon>
        <taxon>Sar</taxon>
        <taxon>Stramenopiles</taxon>
        <taxon>Ochrophyta</taxon>
        <taxon>Chrysophyceae</taxon>
        <taxon>Chromulinales</taxon>
        <taxon>Chromulinaceae</taxon>
        <taxon>Spumella</taxon>
    </lineage>
</organism>
<protein>
    <recommendedName>
        <fullName evidence="1">Syndetin C-terminal domain-containing protein</fullName>
    </recommendedName>
</protein>
<dbReference type="GO" id="GO:0005829">
    <property type="term" value="C:cytosol"/>
    <property type="evidence" value="ECO:0007669"/>
    <property type="project" value="GOC"/>
</dbReference>
<dbReference type="GO" id="GO:0000149">
    <property type="term" value="F:SNARE binding"/>
    <property type="evidence" value="ECO:0007669"/>
    <property type="project" value="TreeGrafter"/>
</dbReference>
<dbReference type="EMBL" id="HBIC01011266">
    <property type="protein sequence ID" value="CAE0276798.1"/>
    <property type="molecule type" value="Transcribed_RNA"/>
</dbReference>
<dbReference type="InterPro" id="IPR019514">
    <property type="entry name" value="Syndetin_C"/>
</dbReference>
<proteinExistence type="predicted"/>
<evidence type="ECO:0000259" key="1">
    <source>
        <dbReference type="Pfam" id="PF10474"/>
    </source>
</evidence>
<dbReference type="GO" id="GO:0042147">
    <property type="term" value="P:retrograde transport, endosome to Golgi"/>
    <property type="evidence" value="ECO:0007669"/>
    <property type="project" value="InterPro"/>
</dbReference>
<dbReference type="PANTHER" id="PTHR13258">
    <property type="entry name" value="SYNDETIN"/>
    <property type="match status" value="1"/>
</dbReference>
<dbReference type="PANTHER" id="PTHR13258:SF0">
    <property type="entry name" value="SYNDETIN"/>
    <property type="match status" value="1"/>
</dbReference>